<gene>
    <name evidence="2" type="ORF">E0H75_07435</name>
</gene>
<dbReference type="RefSeq" id="WP_131512429.1">
    <property type="nucleotide sequence ID" value="NZ_SJKD01000001.1"/>
</dbReference>
<keyword evidence="1" id="KW-0472">Membrane</keyword>
<protein>
    <recommendedName>
        <fullName evidence="4">DUF4389 domain-containing protein</fullName>
    </recommendedName>
</protein>
<keyword evidence="3" id="KW-1185">Reference proteome</keyword>
<keyword evidence="1" id="KW-1133">Transmembrane helix</keyword>
<evidence type="ECO:0000313" key="3">
    <source>
        <dbReference type="Proteomes" id="UP000293342"/>
    </source>
</evidence>
<proteinExistence type="predicted"/>
<keyword evidence="1" id="KW-0812">Transmembrane</keyword>
<dbReference type="OrthoDB" id="156718at2"/>
<evidence type="ECO:0008006" key="4">
    <source>
        <dbReference type="Google" id="ProtNLM"/>
    </source>
</evidence>
<organism evidence="2 3">
    <name type="scientific">Kribbella capetownensis</name>
    <dbReference type="NCBI Taxonomy" id="1572659"/>
    <lineage>
        <taxon>Bacteria</taxon>
        <taxon>Bacillati</taxon>
        <taxon>Actinomycetota</taxon>
        <taxon>Actinomycetes</taxon>
        <taxon>Propionibacteriales</taxon>
        <taxon>Kribbellaceae</taxon>
        <taxon>Kribbella</taxon>
    </lineage>
</organism>
<accession>A0A4R0K1Y4</accession>
<evidence type="ECO:0000256" key="1">
    <source>
        <dbReference type="SAM" id="Phobius"/>
    </source>
</evidence>
<sequence>MTTTPATPVPSSPAPVRRSWSAWRTVWVILGSLLILLGGGLLVGGGIGLWAHSQRDANGYHTAGPERVSTDAYALTAPSLDVGITGPDALYANDLLGDVRIRIESRNAQTPLFIGIGPAGEVAKYLDGVGHSEVSDFDVDPFKVSYIPHPGDAPTADPAAQTFWVASDTGTGPRTLSWDVADGNWSVLVMNADGSPGVDADVSVGGTLPIVLPIAIAALVVGGVLLILGIVLITVTVATRRTVRTPVQPAPGQIPAP</sequence>
<dbReference type="AlphaFoldDB" id="A0A4R0K1Y4"/>
<reference evidence="2 3" key="1">
    <citation type="submission" date="2019-02" db="EMBL/GenBank/DDBJ databases">
        <title>Kribbella capetownensis sp. nov. and Kribbella speibonae sp. nov., isolated from soil.</title>
        <authorList>
            <person name="Curtis S.M."/>
            <person name="Norton I."/>
            <person name="Everest G.J."/>
            <person name="Meyers P.R."/>
        </authorList>
    </citation>
    <scope>NUCLEOTIDE SEQUENCE [LARGE SCALE GENOMIC DNA]</scope>
    <source>
        <strain evidence="2 3">YM53</strain>
    </source>
</reference>
<feature type="transmembrane region" description="Helical" evidence="1">
    <location>
        <begin position="26"/>
        <end position="51"/>
    </location>
</feature>
<name>A0A4R0K1Y4_9ACTN</name>
<dbReference type="Proteomes" id="UP000293342">
    <property type="component" value="Unassembled WGS sequence"/>
</dbReference>
<evidence type="ECO:0000313" key="2">
    <source>
        <dbReference type="EMBL" id="TCC53509.1"/>
    </source>
</evidence>
<comment type="caution">
    <text evidence="2">The sequence shown here is derived from an EMBL/GenBank/DDBJ whole genome shotgun (WGS) entry which is preliminary data.</text>
</comment>
<dbReference type="EMBL" id="SJKD01000001">
    <property type="protein sequence ID" value="TCC53509.1"/>
    <property type="molecule type" value="Genomic_DNA"/>
</dbReference>
<feature type="transmembrane region" description="Helical" evidence="1">
    <location>
        <begin position="210"/>
        <end position="235"/>
    </location>
</feature>